<comment type="caution">
    <text evidence="1">The sequence shown here is derived from an EMBL/GenBank/DDBJ whole genome shotgun (WGS) entry which is preliminary data.</text>
</comment>
<sequence>MSCSACCSLPCPTSAPECTAAFLPEKSSMPDPASAPLFRLEIARLQRHFPVVSFSATEAISQPFAFELEIHGDGLDLDLTSLMYKPALLSFAGGQGVQGQSFHGQIQGAARKHYQPGPACYMLTMGPRLACLELRCHSRLFQHMTAIRIITQVLEEHGLKGCFRFDRQTECREREHCVQYQESDLQLVQRLCAEEGIHYHFVHSRRRHELVFGTNLHGFARSPVAPWRQFAQQSGVTQFAVTGHEADNQGNRAGQHASGHSSLPFVSSGRLLPLAGHPEKNWNHMWLITEVRHRFGTVDDHALAPDRYSNQFKAIPWEVGFRTPAPVPRPLIAQLQRGQVIGTHGEPARLDASGRVHVWLEWEWQRPNDPDSGCWLHLAPGLAIECRGGMGVAVSFSADDAHPPLIVGCLSAQTPDASRESDPELVDNVRMHLDWQTFSGAERRLQMADGPLIYLDEGSKITVDAGCSTIQIDDDGLTLSSPLIGFASQANGDSGDPDAIE</sequence>
<dbReference type="PATRIC" id="fig|251654.3.peg.3949"/>
<organism evidence="1 2">
    <name type="scientific">Pseudomonas syringae pv. helianthi</name>
    <dbReference type="NCBI Taxonomy" id="251654"/>
    <lineage>
        <taxon>Bacteria</taxon>
        <taxon>Pseudomonadati</taxon>
        <taxon>Pseudomonadota</taxon>
        <taxon>Gammaproteobacteria</taxon>
        <taxon>Pseudomonadales</taxon>
        <taxon>Pseudomonadaceae</taxon>
        <taxon>Pseudomonas</taxon>
    </lineage>
</organism>
<reference evidence="1 2" key="1">
    <citation type="submission" date="2015-09" db="EMBL/GenBank/DDBJ databases">
        <title>Genome announcement of multiple Pseudomonas syringae strains.</title>
        <authorList>
            <person name="Thakur S."/>
            <person name="Wang P.W."/>
            <person name="Gong Y."/>
            <person name="Weir B.S."/>
            <person name="Guttman D.S."/>
        </authorList>
    </citation>
    <scope>NUCLEOTIDE SEQUENCE [LARGE SCALE GENOMIC DNA]</scope>
    <source>
        <strain evidence="1 2">ICMP4531</strain>
    </source>
</reference>
<dbReference type="AlphaFoldDB" id="A0A0P9RGL9"/>
<accession>A0A0P9RGL9</accession>
<dbReference type="InterPro" id="IPR037026">
    <property type="entry name" value="Vgr_OB-fold_dom_sf"/>
</dbReference>
<dbReference type="Gene3D" id="2.40.50.230">
    <property type="entry name" value="Gp5 N-terminal domain"/>
    <property type="match status" value="1"/>
</dbReference>
<dbReference type="EMBL" id="LJQM01000147">
    <property type="protein sequence ID" value="KPX44520.1"/>
    <property type="molecule type" value="Genomic_DNA"/>
</dbReference>
<evidence type="ECO:0000313" key="1">
    <source>
        <dbReference type="EMBL" id="KPX44520.1"/>
    </source>
</evidence>
<dbReference type="Pfam" id="PF05954">
    <property type="entry name" value="Phage_GPD"/>
    <property type="match status" value="1"/>
</dbReference>
<dbReference type="SUPFAM" id="SSF69255">
    <property type="entry name" value="gp5 N-terminal domain-like"/>
    <property type="match status" value="1"/>
</dbReference>
<name>A0A0P9RGL9_9PSED</name>
<protein>
    <submittedName>
        <fullName evidence="1">VgrG protein</fullName>
    </submittedName>
</protein>
<dbReference type="Gene3D" id="3.55.50.10">
    <property type="entry name" value="Baseplate protein-like domains"/>
    <property type="match status" value="1"/>
</dbReference>
<dbReference type="SUPFAM" id="SSF69279">
    <property type="entry name" value="Phage tail proteins"/>
    <property type="match status" value="2"/>
</dbReference>
<dbReference type="Gene3D" id="2.30.110.50">
    <property type="match status" value="1"/>
</dbReference>
<evidence type="ECO:0000313" key="2">
    <source>
        <dbReference type="Proteomes" id="UP000050557"/>
    </source>
</evidence>
<gene>
    <name evidence="1" type="ORF">ALO68_05320</name>
</gene>
<proteinExistence type="predicted"/>
<dbReference type="Proteomes" id="UP000050557">
    <property type="component" value="Unassembled WGS sequence"/>
</dbReference>